<keyword evidence="1" id="KW-0472">Membrane</keyword>
<name>A0ABT9ZF49_9BACI</name>
<dbReference type="EMBL" id="JAUSUD010000008">
    <property type="protein sequence ID" value="MDQ0230893.1"/>
    <property type="molecule type" value="Genomic_DNA"/>
</dbReference>
<feature type="transmembrane region" description="Helical" evidence="1">
    <location>
        <begin position="187"/>
        <end position="205"/>
    </location>
</feature>
<gene>
    <name evidence="2" type="ORF">J2S19_002150</name>
</gene>
<comment type="caution">
    <text evidence="2">The sequence shown here is derived from an EMBL/GenBank/DDBJ whole genome shotgun (WGS) entry which is preliminary data.</text>
</comment>
<accession>A0ABT9ZF49</accession>
<evidence type="ECO:0000313" key="3">
    <source>
        <dbReference type="Proteomes" id="UP001234495"/>
    </source>
</evidence>
<proteinExistence type="predicted"/>
<evidence type="ECO:0000256" key="1">
    <source>
        <dbReference type="SAM" id="Phobius"/>
    </source>
</evidence>
<evidence type="ECO:0000313" key="2">
    <source>
        <dbReference type="EMBL" id="MDQ0230893.1"/>
    </source>
</evidence>
<feature type="transmembrane region" description="Helical" evidence="1">
    <location>
        <begin position="7"/>
        <end position="26"/>
    </location>
</feature>
<feature type="transmembrane region" description="Helical" evidence="1">
    <location>
        <begin position="133"/>
        <end position="155"/>
    </location>
</feature>
<keyword evidence="3" id="KW-1185">Reference proteome</keyword>
<dbReference type="Proteomes" id="UP001234495">
    <property type="component" value="Unassembled WGS sequence"/>
</dbReference>
<feature type="transmembrane region" description="Helical" evidence="1">
    <location>
        <begin position="79"/>
        <end position="98"/>
    </location>
</feature>
<dbReference type="RefSeq" id="WP_307340997.1">
    <property type="nucleotide sequence ID" value="NZ_JAUSUD010000008.1"/>
</dbReference>
<feature type="transmembrane region" description="Helical" evidence="1">
    <location>
        <begin position="46"/>
        <end position="67"/>
    </location>
</feature>
<reference evidence="2 3" key="1">
    <citation type="submission" date="2023-07" db="EMBL/GenBank/DDBJ databases">
        <title>Genomic Encyclopedia of Type Strains, Phase IV (KMG-IV): sequencing the most valuable type-strain genomes for metagenomic binning, comparative biology and taxonomic classification.</title>
        <authorList>
            <person name="Goeker M."/>
        </authorList>
    </citation>
    <scope>NUCLEOTIDE SEQUENCE [LARGE SCALE GENOMIC DNA]</scope>
    <source>
        <strain evidence="2 3">DSM 29005</strain>
    </source>
</reference>
<keyword evidence="1" id="KW-1133">Transmembrane helix</keyword>
<protein>
    <submittedName>
        <fullName evidence="2">Uncharacterized membrane protein YidH (DUF202 family)</fullName>
    </submittedName>
</protein>
<sequence>MSNSQTHLGVFSLSISGILFVLYPAIRPFSDEKTLQGASAFASNEWLLAHLLAIFAFTLLPLGIYSIHSSLLRSNLSTLTYWALISCIIGVGLTLPFYGGETFGLQAIGQEAFNQQSADLLSQAEVVRSGTGLILFLVGLLLLALSSILVAIALWKSYAHMKWSGIPLSIGMLLYIPQFFFNQPIRVAHGFLVAVGCVLLAVTLWKITKETTNNKVDQKTMNI</sequence>
<feature type="transmembrane region" description="Helical" evidence="1">
    <location>
        <begin position="162"/>
        <end position="181"/>
    </location>
</feature>
<organism evidence="2 3">
    <name type="scientific">Metabacillus malikii</name>
    <dbReference type="NCBI Taxonomy" id="1504265"/>
    <lineage>
        <taxon>Bacteria</taxon>
        <taxon>Bacillati</taxon>
        <taxon>Bacillota</taxon>
        <taxon>Bacilli</taxon>
        <taxon>Bacillales</taxon>
        <taxon>Bacillaceae</taxon>
        <taxon>Metabacillus</taxon>
    </lineage>
</organism>
<keyword evidence="1" id="KW-0812">Transmembrane</keyword>